<evidence type="ECO:0000313" key="2">
    <source>
        <dbReference type="EMBL" id="GIY53419.1"/>
    </source>
</evidence>
<reference evidence="2 3" key="1">
    <citation type="submission" date="2021-06" db="EMBL/GenBank/DDBJ databases">
        <title>Caerostris darwini draft genome.</title>
        <authorList>
            <person name="Kono N."/>
            <person name="Arakawa K."/>
        </authorList>
    </citation>
    <scope>NUCLEOTIDE SEQUENCE [LARGE SCALE GENOMIC DNA]</scope>
</reference>
<name>A0AAV4U6H9_9ARAC</name>
<sequence>MFHSPPPLKLPPPPFPFPAQKKNLQLHNFPPARARHAREELRDIFADAILEKSKEVGHPCSKIQKGNFFSQYQTVEELFNTH</sequence>
<gene>
    <name evidence="2" type="ORF">CDAR_572401</name>
</gene>
<dbReference type="AlphaFoldDB" id="A0AAV4U6H9"/>
<keyword evidence="3" id="KW-1185">Reference proteome</keyword>
<feature type="compositionally biased region" description="Pro residues" evidence="1">
    <location>
        <begin position="1"/>
        <end position="17"/>
    </location>
</feature>
<evidence type="ECO:0000256" key="1">
    <source>
        <dbReference type="SAM" id="MobiDB-lite"/>
    </source>
</evidence>
<dbReference type="EMBL" id="BPLQ01010775">
    <property type="protein sequence ID" value="GIY53419.1"/>
    <property type="molecule type" value="Genomic_DNA"/>
</dbReference>
<accession>A0AAV4U6H9</accession>
<comment type="caution">
    <text evidence="2">The sequence shown here is derived from an EMBL/GenBank/DDBJ whole genome shotgun (WGS) entry which is preliminary data.</text>
</comment>
<evidence type="ECO:0000313" key="3">
    <source>
        <dbReference type="Proteomes" id="UP001054837"/>
    </source>
</evidence>
<feature type="region of interest" description="Disordered" evidence="1">
    <location>
        <begin position="1"/>
        <end position="20"/>
    </location>
</feature>
<protein>
    <submittedName>
        <fullName evidence="2">Uncharacterized protein</fullName>
    </submittedName>
</protein>
<organism evidence="2 3">
    <name type="scientific">Caerostris darwini</name>
    <dbReference type="NCBI Taxonomy" id="1538125"/>
    <lineage>
        <taxon>Eukaryota</taxon>
        <taxon>Metazoa</taxon>
        <taxon>Ecdysozoa</taxon>
        <taxon>Arthropoda</taxon>
        <taxon>Chelicerata</taxon>
        <taxon>Arachnida</taxon>
        <taxon>Araneae</taxon>
        <taxon>Araneomorphae</taxon>
        <taxon>Entelegynae</taxon>
        <taxon>Araneoidea</taxon>
        <taxon>Araneidae</taxon>
        <taxon>Caerostris</taxon>
    </lineage>
</organism>
<dbReference type="Proteomes" id="UP001054837">
    <property type="component" value="Unassembled WGS sequence"/>
</dbReference>
<proteinExistence type="predicted"/>